<evidence type="ECO:0000313" key="3">
    <source>
        <dbReference type="Proteomes" id="UP000887013"/>
    </source>
</evidence>
<keyword evidence="3" id="KW-1185">Reference proteome</keyword>
<name>A0A8X6U999_NEPPI</name>
<dbReference type="InterPro" id="IPR040676">
    <property type="entry name" value="DUF5641"/>
</dbReference>
<dbReference type="AlphaFoldDB" id="A0A8X6U999"/>
<evidence type="ECO:0000259" key="1">
    <source>
        <dbReference type="Pfam" id="PF18701"/>
    </source>
</evidence>
<dbReference type="InterPro" id="IPR021109">
    <property type="entry name" value="Peptidase_aspartic_dom_sf"/>
</dbReference>
<protein>
    <recommendedName>
        <fullName evidence="1">DUF5641 domain-containing protein</fullName>
    </recommendedName>
</protein>
<dbReference type="OrthoDB" id="6494075at2759"/>
<dbReference type="Pfam" id="PF18701">
    <property type="entry name" value="DUF5641"/>
    <property type="match status" value="1"/>
</dbReference>
<dbReference type="Proteomes" id="UP000887013">
    <property type="component" value="Unassembled WGS sequence"/>
</dbReference>
<gene>
    <name evidence="2" type="primary">AVEN_255_1</name>
    <name evidence="2" type="ORF">NPIL_565281</name>
</gene>
<dbReference type="PANTHER" id="PTHR47331">
    <property type="entry name" value="PHD-TYPE DOMAIN-CONTAINING PROTEIN"/>
    <property type="match status" value="1"/>
</dbReference>
<proteinExistence type="predicted"/>
<dbReference type="CDD" id="cd00303">
    <property type="entry name" value="retropepsin_like"/>
    <property type="match status" value="1"/>
</dbReference>
<comment type="caution">
    <text evidence="2">The sequence shown here is derived from an EMBL/GenBank/DDBJ whole genome shotgun (WGS) entry which is preliminary data.</text>
</comment>
<dbReference type="Gene3D" id="2.40.70.10">
    <property type="entry name" value="Acid Proteases"/>
    <property type="match status" value="1"/>
</dbReference>
<reference evidence="2" key="1">
    <citation type="submission" date="2020-08" db="EMBL/GenBank/DDBJ databases">
        <title>Multicomponent nature underlies the extraordinary mechanical properties of spider dragline silk.</title>
        <authorList>
            <person name="Kono N."/>
            <person name="Nakamura H."/>
            <person name="Mori M."/>
            <person name="Yoshida Y."/>
            <person name="Ohtoshi R."/>
            <person name="Malay A.D."/>
            <person name="Moran D.A.P."/>
            <person name="Tomita M."/>
            <person name="Numata K."/>
            <person name="Arakawa K."/>
        </authorList>
    </citation>
    <scope>NUCLEOTIDE SEQUENCE</scope>
</reference>
<feature type="domain" description="DUF5641" evidence="1">
    <location>
        <begin position="473"/>
        <end position="558"/>
    </location>
</feature>
<accession>A0A8X6U999</accession>
<evidence type="ECO:0000313" key="2">
    <source>
        <dbReference type="EMBL" id="GFU05927.1"/>
    </source>
</evidence>
<dbReference type="PANTHER" id="PTHR47331:SF5">
    <property type="entry name" value="RIBONUCLEASE H"/>
    <property type="match status" value="1"/>
</dbReference>
<dbReference type="EMBL" id="BMAW01028150">
    <property type="protein sequence ID" value="GFU05927.1"/>
    <property type="molecule type" value="Genomic_DNA"/>
</dbReference>
<organism evidence="2 3">
    <name type="scientific">Nephila pilipes</name>
    <name type="common">Giant wood spider</name>
    <name type="synonym">Nephila maculata</name>
    <dbReference type="NCBI Taxonomy" id="299642"/>
    <lineage>
        <taxon>Eukaryota</taxon>
        <taxon>Metazoa</taxon>
        <taxon>Ecdysozoa</taxon>
        <taxon>Arthropoda</taxon>
        <taxon>Chelicerata</taxon>
        <taxon>Arachnida</taxon>
        <taxon>Araneae</taxon>
        <taxon>Araneomorphae</taxon>
        <taxon>Entelegynae</taxon>
        <taxon>Araneoidea</taxon>
        <taxon>Nephilidae</taxon>
        <taxon>Nephila</taxon>
    </lineage>
</organism>
<sequence length="632" mass="72586">MPLVESCLPEETLMAWERKRSSETDAKGSRSLEHLMTFLRLEVQGDEMVQLAKSGFGTNIRKKDPPTERIKPNDLMTASALVSSENSAGKKSNNCIFCDKFHPSEKCYTARKMSMIAKRQLLLRKGACFIYFKTGHLSKNCEVRNNINCSKCNYSHFEIMCPKLDKNCDQRCSVKTENSLSNSNRNESIYFQTLCVFIRVKGREKRIRVLIDSACENSYISESVMNSLKVTPLREETIIHSLFGGNETKPKHHRVFSIEVSDLERSYVCSFEVLSEKKICGFISKMEDKRILNELKNKGIILSDPSCKETEIGLLIGADNIGKLLTGNLIELDSGLTAIETKLGWTVIGKLNSNVKNTMLTTSSLHVRNVSVKELWELDVLGITDPFLNENAKDNFNLTDFKNKMKILPDGRFEVTLPWKCNTTNLPSNKELTWKRHLRMTNNLKNENRCSSTTDIDELNSRDFRKRMKYRIKLLSDLRQRFRKEYLSELIQKQNDNPVREPRVGEVVLIGDDNKKRLFWPIAKIIELIPGRDGEIRTVRLKTQHGSVIRPVQRIFPLEIQAIANNDKELKGESISVKCAKPENVLNTNDVIVKKYTSSGRLVKEPKRLDLLNYDCYRFETLPKSQRGEYML</sequence>